<proteinExistence type="predicted"/>
<comment type="caution">
    <text evidence="1">The sequence shown here is derived from an EMBL/GenBank/DDBJ whole genome shotgun (WGS) entry which is preliminary data.</text>
</comment>
<dbReference type="Proteomes" id="UP000237271">
    <property type="component" value="Unassembled WGS sequence"/>
</dbReference>
<accession>A0A2P4X4N1</accession>
<protein>
    <submittedName>
        <fullName evidence="1">Plasma membrane protein</fullName>
    </submittedName>
</protein>
<name>A0A2P4X4N1_9STRA</name>
<organism evidence="1 2">
    <name type="scientific">Phytophthora palmivora</name>
    <dbReference type="NCBI Taxonomy" id="4796"/>
    <lineage>
        <taxon>Eukaryota</taxon>
        <taxon>Sar</taxon>
        <taxon>Stramenopiles</taxon>
        <taxon>Oomycota</taxon>
        <taxon>Peronosporomycetes</taxon>
        <taxon>Peronosporales</taxon>
        <taxon>Peronosporaceae</taxon>
        <taxon>Phytophthora</taxon>
    </lineage>
</organism>
<reference evidence="1 2" key="1">
    <citation type="journal article" date="2017" name="Genome Biol. Evol.">
        <title>Phytophthora megakarya and P. palmivora, closely related causal agents of cacao black pod rot, underwent increases in genome sizes and gene numbers by different mechanisms.</title>
        <authorList>
            <person name="Ali S.S."/>
            <person name="Shao J."/>
            <person name="Lary D.J."/>
            <person name="Kronmiller B."/>
            <person name="Shen D."/>
            <person name="Strem M.D."/>
            <person name="Amoako-Attah I."/>
            <person name="Akrofi A.Y."/>
            <person name="Begoude B.A."/>
            <person name="Ten Hoopen G.M."/>
            <person name="Coulibaly K."/>
            <person name="Kebe B.I."/>
            <person name="Melnick R.L."/>
            <person name="Guiltinan M.J."/>
            <person name="Tyler B.M."/>
            <person name="Meinhardt L.W."/>
            <person name="Bailey B.A."/>
        </authorList>
    </citation>
    <scope>NUCLEOTIDE SEQUENCE [LARGE SCALE GENOMIC DNA]</scope>
    <source>
        <strain evidence="2">sbr112.9</strain>
    </source>
</reference>
<evidence type="ECO:0000313" key="2">
    <source>
        <dbReference type="Proteomes" id="UP000237271"/>
    </source>
</evidence>
<evidence type="ECO:0000313" key="1">
    <source>
        <dbReference type="EMBL" id="POM60505.1"/>
    </source>
</evidence>
<sequence>MQIMCEMRVDQYSSGSSVRITEAQQITCDLLNIIEDLTTIKIRGIANMVRTLSSIVAEKITITEEIFQDHFKVKHVEGHQCVTTTEVIAGIAHRHQQDVDMVQAVCRHHEDQPANMHLR</sequence>
<dbReference type="EMBL" id="NCKW01016860">
    <property type="protein sequence ID" value="POM60505.1"/>
    <property type="molecule type" value="Genomic_DNA"/>
</dbReference>
<gene>
    <name evidence="1" type="ORF">PHPALM_30639</name>
</gene>
<dbReference type="AlphaFoldDB" id="A0A2P4X4N1"/>
<keyword evidence="2" id="KW-1185">Reference proteome</keyword>